<dbReference type="SUPFAM" id="SSF47384">
    <property type="entry name" value="Homodimeric domain of signal transducing histidine kinase"/>
    <property type="match status" value="1"/>
</dbReference>
<dbReference type="CDD" id="cd00082">
    <property type="entry name" value="HisKA"/>
    <property type="match status" value="1"/>
</dbReference>
<evidence type="ECO:0000313" key="8">
    <source>
        <dbReference type="Proteomes" id="UP000494203"/>
    </source>
</evidence>
<evidence type="ECO:0000256" key="4">
    <source>
        <dbReference type="PROSITE-ProRule" id="PRU00169"/>
    </source>
</evidence>
<organism evidence="7 8">
    <name type="scientific">Achromobacter pulmonis</name>
    <dbReference type="NCBI Taxonomy" id="1389932"/>
    <lineage>
        <taxon>Bacteria</taxon>
        <taxon>Pseudomonadati</taxon>
        <taxon>Pseudomonadota</taxon>
        <taxon>Betaproteobacteria</taxon>
        <taxon>Burkholderiales</taxon>
        <taxon>Alcaligenaceae</taxon>
        <taxon>Achromobacter</taxon>
    </lineage>
</organism>
<evidence type="ECO:0000256" key="2">
    <source>
        <dbReference type="ARBA" id="ARBA00012438"/>
    </source>
</evidence>
<gene>
    <name evidence="7" type="primary">rcsC_7</name>
    <name evidence="7" type="ORF">LMG26788_01516</name>
</gene>
<dbReference type="PROSITE" id="PS50109">
    <property type="entry name" value="HIS_KIN"/>
    <property type="match status" value="1"/>
</dbReference>
<feature type="domain" description="Histidine kinase" evidence="5">
    <location>
        <begin position="161"/>
        <end position="373"/>
    </location>
</feature>
<dbReference type="Gene3D" id="3.30.565.10">
    <property type="entry name" value="Histidine kinase-like ATPase, C-terminal domain"/>
    <property type="match status" value="1"/>
</dbReference>
<dbReference type="Pfam" id="PF02518">
    <property type="entry name" value="HATPase_c"/>
    <property type="match status" value="1"/>
</dbReference>
<feature type="domain" description="Response regulatory" evidence="6">
    <location>
        <begin position="14"/>
        <end position="132"/>
    </location>
</feature>
<dbReference type="InterPro" id="IPR036890">
    <property type="entry name" value="HATPase_C_sf"/>
</dbReference>
<dbReference type="SMART" id="SM00388">
    <property type="entry name" value="HisKA"/>
    <property type="match status" value="1"/>
</dbReference>
<dbReference type="SUPFAM" id="SSF55874">
    <property type="entry name" value="ATPase domain of HSP90 chaperone/DNA topoisomerase II/histidine kinase"/>
    <property type="match status" value="1"/>
</dbReference>
<sequence>MISTPAPTPDTPVKCLLVDDVPENLVALEALLASDRVQVLKAQSGPQALELLLNHPDVALALLDVQMPDMNGFELAELIRGSARTRHIPLIFITAGSHEQSWQFRGYESGAVDFLYKPVDPYMLRSKANVFFELHERRRALARELEARTEALRVNDMFMAVLGHDLRTPLQAVIMGAALLRRQSDDARVVSLAQRILQSGERMNLLISDLLDVTRIRQAGGLALAPASTHMETLVERTLDEIRTGFAGRPIEAAYRGDTNGVWDGERIAQVLANLLGNALHHGSPDVPVQVEVDGTAAGQVAITVSNGGNIPPDVLPRLFDPFRSGARRAGGHRGLGLGLFIAQQVVQAHGGRISAESRDAVTRFRVELPRATVVAPTPAASP</sequence>
<dbReference type="InterPro" id="IPR003661">
    <property type="entry name" value="HisK_dim/P_dom"/>
</dbReference>
<dbReference type="PROSITE" id="PS50110">
    <property type="entry name" value="RESPONSE_REGULATORY"/>
    <property type="match status" value="1"/>
</dbReference>
<dbReference type="SUPFAM" id="SSF52172">
    <property type="entry name" value="CheY-like"/>
    <property type="match status" value="1"/>
</dbReference>
<keyword evidence="3 4" id="KW-0597">Phosphoprotein</keyword>
<keyword evidence="7" id="KW-0808">Transferase</keyword>
<dbReference type="RefSeq" id="WP_175140447.1">
    <property type="nucleotide sequence ID" value="NZ_CADIKZ010000003.1"/>
</dbReference>
<protein>
    <recommendedName>
        <fullName evidence="2">histidine kinase</fullName>
        <ecNumber evidence="2">2.7.13.3</ecNumber>
    </recommendedName>
</protein>
<evidence type="ECO:0000256" key="3">
    <source>
        <dbReference type="ARBA" id="ARBA00022553"/>
    </source>
</evidence>
<dbReference type="InterPro" id="IPR001789">
    <property type="entry name" value="Sig_transdc_resp-reg_receiver"/>
</dbReference>
<dbReference type="InterPro" id="IPR003594">
    <property type="entry name" value="HATPase_dom"/>
</dbReference>
<dbReference type="Gene3D" id="1.10.287.130">
    <property type="match status" value="1"/>
</dbReference>
<dbReference type="Gene3D" id="3.40.50.2300">
    <property type="match status" value="1"/>
</dbReference>
<evidence type="ECO:0000259" key="6">
    <source>
        <dbReference type="PROSITE" id="PS50110"/>
    </source>
</evidence>
<dbReference type="PANTHER" id="PTHR43547">
    <property type="entry name" value="TWO-COMPONENT HISTIDINE KINASE"/>
    <property type="match status" value="1"/>
</dbReference>
<dbReference type="EMBL" id="CADIKZ010000003">
    <property type="protein sequence ID" value="CAB3846129.1"/>
    <property type="molecule type" value="Genomic_DNA"/>
</dbReference>
<reference evidence="7 8" key="1">
    <citation type="submission" date="2020-04" db="EMBL/GenBank/DDBJ databases">
        <authorList>
            <person name="De Canck E."/>
        </authorList>
    </citation>
    <scope>NUCLEOTIDE SEQUENCE [LARGE SCALE GENOMIC DNA]</scope>
    <source>
        <strain evidence="7 8">LMG 26788</strain>
    </source>
</reference>
<dbReference type="PRINTS" id="PR00344">
    <property type="entry name" value="BCTRLSENSOR"/>
</dbReference>
<dbReference type="SMART" id="SM00448">
    <property type="entry name" value="REC"/>
    <property type="match status" value="1"/>
</dbReference>
<dbReference type="InterPro" id="IPR011006">
    <property type="entry name" value="CheY-like_superfamily"/>
</dbReference>
<evidence type="ECO:0000313" key="7">
    <source>
        <dbReference type="EMBL" id="CAB3846129.1"/>
    </source>
</evidence>
<dbReference type="Proteomes" id="UP000494203">
    <property type="component" value="Unassembled WGS sequence"/>
</dbReference>
<feature type="modified residue" description="4-aspartylphosphate" evidence="4">
    <location>
        <position position="64"/>
    </location>
</feature>
<evidence type="ECO:0000256" key="1">
    <source>
        <dbReference type="ARBA" id="ARBA00000085"/>
    </source>
</evidence>
<dbReference type="Pfam" id="PF00072">
    <property type="entry name" value="Response_reg"/>
    <property type="match status" value="1"/>
</dbReference>
<dbReference type="InterPro" id="IPR005467">
    <property type="entry name" value="His_kinase_dom"/>
</dbReference>
<dbReference type="EC" id="2.7.13.3" evidence="2"/>
<dbReference type="InterPro" id="IPR004358">
    <property type="entry name" value="Sig_transdc_His_kin-like_C"/>
</dbReference>
<dbReference type="AlphaFoldDB" id="A0A6S7DFA9"/>
<keyword evidence="8" id="KW-1185">Reference proteome</keyword>
<keyword evidence="7" id="KW-0418">Kinase</keyword>
<dbReference type="CDD" id="cd00075">
    <property type="entry name" value="HATPase"/>
    <property type="match status" value="1"/>
</dbReference>
<evidence type="ECO:0000259" key="5">
    <source>
        <dbReference type="PROSITE" id="PS50109"/>
    </source>
</evidence>
<proteinExistence type="predicted"/>
<dbReference type="PANTHER" id="PTHR43547:SF2">
    <property type="entry name" value="HYBRID SIGNAL TRANSDUCTION HISTIDINE KINASE C"/>
    <property type="match status" value="1"/>
</dbReference>
<dbReference type="Pfam" id="PF00512">
    <property type="entry name" value="HisKA"/>
    <property type="match status" value="1"/>
</dbReference>
<name>A0A6S7DFA9_9BURK</name>
<dbReference type="SMART" id="SM00387">
    <property type="entry name" value="HATPase_c"/>
    <property type="match status" value="1"/>
</dbReference>
<comment type="catalytic activity">
    <reaction evidence="1">
        <text>ATP + protein L-histidine = ADP + protein N-phospho-L-histidine.</text>
        <dbReference type="EC" id="2.7.13.3"/>
    </reaction>
</comment>
<accession>A0A6S7DFA9</accession>
<dbReference type="InterPro" id="IPR036097">
    <property type="entry name" value="HisK_dim/P_sf"/>
</dbReference>
<dbReference type="GO" id="GO:0000155">
    <property type="term" value="F:phosphorelay sensor kinase activity"/>
    <property type="evidence" value="ECO:0007669"/>
    <property type="project" value="InterPro"/>
</dbReference>